<dbReference type="PANTHER" id="PTHR45771:SF6">
    <property type="entry name" value="HOMEOTIC PROTEIN SEX COMBS REDUCED"/>
    <property type="match status" value="1"/>
</dbReference>
<evidence type="ECO:0000256" key="3">
    <source>
        <dbReference type="ARBA" id="ARBA00023125"/>
    </source>
</evidence>
<sequence length="280" mass="31631">MNQKCSKTSLVDEDILYSGSILPFKADMNSFLSSTSHAIDPKFPPIEEYSQSSYIPTGQMYGSQYSPFSSQHSSQSCSYSPYTSMATPSYGQWYADCNYDQLNSSQSGFAFSGGSVGSATEWGHKSPFQPTVPSVSQSCVDTAASFFRTTSQKATKLVDSQPRLYPWMKRLHVNPGLMAGLAGMEAKRSRTSYTRQQILELEKEFHFNRYLTRRRRIEIAQALGLSERQIKIWFQNRRMKWKKDNNLPNTKNTKSATGSNRTVNSSNQETSVIKNTEETK</sequence>
<keyword evidence="3 6" id="KW-0238">DNA-binding</keyword>
<dbReference type="FunFam" id="1.10.10.60:FF:000055">
    <property type="entry name" value="Homeobox protein Hox-A5"/>
    <property type="match status" value="1"/>
</dbReference>
<dbReference type="InterPro" id="IPR001827">
    <property type="entry name" value="Homeobox_Antennapedia_CS"/>
</dbReference>
<comment type="subcellular location">
    <subcellularLocation>
        <location evidence="1 6 7">Nucleus</location>
    </subcellularLocation>
</comment>
<dbReference type="InterPro" id="IPR020479">
    <property type="entry name" value="HD_metazoa"/>
</dbReference>
<dbReference type="PRINTS" id="PR00025">
    <property type="entry name" value="ANTENNAPEDIA"/>
</dbReference>
<evidence type="ECO:0000256" key="1">
    <source>
        <dbReference type="ARBA" id="ARBA00004123"/>
    </source>
</evidence>
<dbReference type="Gene3D" id="1.10.10.60">
    <property type="entry name" value="Homeodomain-like"/>
    <property type="match status" value="1"/>
</dbReference>
<dbReference type="SMART" id="SM00389">
    <property type="entry name" value="HOX"/>
    <property type="match status" value="1"/>
</dbReference>
<dbReference type="InterPro" id="IPR017995">
    <property type="entry name" value="Homeobox_antennapedia"/>
</dbReference>
<feature type="compositionally biased region" description="Polar residues" evidence="9">
    <location>
        <begin position="246"/>
        <end position="274"/>
    </location>
</feature>
<dbReference type="Pfam" id="PF00046">
    <property type="entry name" value="Homeodomain"/>
    <property type="match status" value="1"/>
</dbReference>
<dbReference type="GO" id="GO:0000978">
    <property type="term" value="F:RNA polymerase II cis-regulatory region sequence-specific DNA binding"/>
    <property type="evidence" value="ECO:0007669"/>
    <property type="project" value="TreeGrafter"/>
</dbReference>
<evidence type="ECO:0000256" key="8">
    <source>
        <dbReference type="RuleBase" id="RU004442"/>
    </source>
</evidence>
<dbReference type="CDD" id="cd00086">
    <property type="entry name" value="homeodomain"/>
    <property type="match status" value="1"/>
</dbReference>
<dbReference type="GO" id="GO:0005654">
    <property type="term" value="C:nucleoplasm"/>
    <property type="evidence" value="ECO:0007669"/>
    <property type="project" value="TreeGrafter"/>
</dbReference>
<evidence type="ECO:0000256" key="6">
    <source>
        <dbReference type="PROSITE-ProRule" id="PRU00108"/>
    </source>
</evidence>
<name>A1IGZ3_9ECHI</name>
<feature type="domain" description="Homeobox" evidence="10">
    <location>
        <begin position="184"/>
        <end position="244"/>
    </location>
</feature>
<dbReference type="AlphaFoldDB" id="A1IGZ3"/>
<dbReference type="PROSITE" id="PS50071">
    <property type="entry name" value="HOMEOBOX_2"/>
    <property type="match status" value="1"/>
</dbReference>
<protein>
    <submittedName>
        <fullName evidence="11">Transcription factor Hox4</fullName>
    </submittedName>
</protein>
<dbReference type="GO" id="GO:0009952">
    <property type="term" value="P:anterior/posterior pattern specification"/>
    <property type="evidence" value="ECO:0007669"/>
    <property type="project" value="TreeGrafter"/>
</dbReference>
<evidence type="ECO:0000259" key="10">
    <source>
        <dbReference type="PROSITE" id="PS50071"/>
    </source>
</evidence>
<feature type="region of interest" description="Disordered" evidence="9">
    <location>
        <begin position="243"/>
        <end position="280"/>
    </location>
</feature>
<dbReference type="InterPro" id="IPR050609">
    <property type="entry name" value="Antp_homeobox_Deformed_sf"/>
</dbReference>
<organism evidence="11">
    <name type="scientific">Metacrinus rotundus</name>
    <dbReference type="NCBI Taxonomy" id="228699"/>
    <lineage>
        <taxon>Eukaryota</taxon>
        <taxon>Metazoa</taxon>
        <taxon>Echinodermata</taxon>
        <taxon>Pelmatozoa</taxon>
        <taxon>Crinoidea</taxon>
        <taxon>Articulata</taxon>
        <taxon>Isocrinida</taxon>
        <taxon>Isocrinidae</taxon>
        <taxon>Metacrinus</taxon>
    </lineage>
</organism>
<dbReference type="InterPro" id="IPR000047">
    <property type="entry name" value="HTH_motif"/>
</dbReference>
<dbReference type="InterPro" id="IPR017970">
    <property type="entry name" value="Homeobox_CS"/>
</dbReference>
<evidence type="ECO:0000256" key="5">
    <source>
        <dbReference type="ARBA" id="ARBA00023242"/>
    </source>
</evidence>
<evidence type="ECO:0000313" key="11">
    <source>
        <dbReference type="EMBL" id="BAF43723.1"/>
    </source>
</evidence>
<evidence type="ECO:0000256" key="9">
    <source>
        <dbReference type="SAM" id="MobiDB-lite"/>
    </source>
</evidence>
<dbReference type="GO" id="GO:0045944">
    <property type="term" value="P:positive regulation of transcription by RNA polymerase II"/>
    <property type="evidence" value="ECO:0007669"/>
    <property type="project" value="TreeGrafter"/>
</dbReference>
<keyword evidence="4 6" id="KW-0371">Homeobox</keyword>
<dbReference type="InterPro" id="IPR001356">
    <property type="entry name" value="HD"/>
</dbReference>
<dbReference type="PROSITE" id="PS00032">
    <property type="entry name" value="ANTENNAPEDIA"/>
    <property type="match status" value="1"/>
</dbReference>
<dbReference type="SUPFAM" id="SSF46689">
    <property type="entry name" value="Homeodomain-like"/>
    <property type="match status" value="1"/>
</dbReference>
<accession>A1IGZ3</accession>
<comment type="similarity">
    <text evidence="8">Belongs to the Antp homeobox family.</text>
</comment>
<proteinExistence type="evidence at transcript level"/>
<evidence type="ECO:0000256" key="7">
    <source>
        <dbReference type="RuleBase" id="RU000682"/>
    </source>
</evidence>
<gene>
    <name evidence="11" type="primary">MrHox4</name>
</gene>
<dbReference type="InterPro" id="IPR009057">
    <property type="entry name" value="Homeodomain-like_sf"/>
</dbReference>
<evidence type="ECO:0000256" key="2">
    <source>
        <dbReference type="ARBA" id="ARBA00022473"/>
    </source>
</evidence>
<dbReference type="PROSITE" id="PS00027">
    <property type="entry name" value="HOMEOBOX_1"/>
    <property type="match status" value="1"/>
</dbReference>
<dbReference type="EMBL" id="AB244521">
    <property type="protein sequence ID" value="BAF43723.1"/>
    <property type="molecule type" value="mRNA"/>
</dbReference>
<keyword evidence="2" id="KW-0217">Developmental protein</keyword>
<dbReference type="PANTHER" id="PTHR45771">
    <property type="entry name" value="HOMEOTIC PROTEIN DEFORMED"/>
    <property type="match status" value="1"/>
</dbReference>
<dbReference type="PRINTS" id="PR00024">
    <property type="entry name" value="HOMEOBOX"/>
</dbReference>
<reference evidence="11" key="1">
    <citation type="submission" date="2005-12" db="EMBL/GenBank/DDBJ databases">
        <title>Expression patterns of Hox genes in larvae of the sea lily Metacrinus rotundus.</title>
        <authorList>
            <person name="Hara Y."/>
            <person name="Yamaguchi M."/>
            <person name="Nakano H."/>
            <person name="Nonaka M."/>
            <person name="Amemiya S."/>
        </authorList>
    </citation>
    <scope>NUCLEOTIDE SEQUENCE</scope>
</reference>
<dbReference type="GO" id="GO:0000981">
    <property type="term" value="F:DNA-binding transcription factor activity, RNA polymerase II-specific"/>
    <property type="evidence" value="ECO:0007669"/>
    <property type="project" value="InterPro"/>
</dbReference>
<evidence type="ECO:0000256" key="4">
    <source>
        <dbReference type="ARBA" id="ARBA00023155"/>
    </source>
</evidence>
<feature type="DNA-binding region" description="Homeobox" evidence="6">
    <location>
        <begin position="186"/>
        <end position="245"/>
    </location>
</feature>
<dbReference type="PRINTS" id="PR00031">
    <property type="entry name" value="HTHREPRESSR"/>
</dbReference>
<keyword evidence="5 6" id="KW-0539">Nucleus</keyword>